<feature type="transmembrane region" description="Helical" evidence="10">
    <location>
        <begin position="92"/>
        <end position="110"/>
    </location>
</feature>
<sequence>MPSQRLFSNIDLAKLFLPIVIEQFLEYTVGLAGSIMAAHVSESAVSAVSLVEFVMALFISVFSALATGGAVIAGQYLGDKQIGNARNVTDQLVWFSLVFSVAVMILLYLVKDLMLDYVFGDITETVRQNSSHYFLLVLPSLPFLALYACGAAIFRTMGNSKLPMYIMLVMNITNVILTAIFIYAFKFGVFGIGAAALITRGLACFIVIYLLLDIKLKLHIRKTLRHKFDLAMIKRILSIGMPYGFENGMFYVGRIIVLSLVTMFGTAAIAANAVGGTIAMFQVLPGMAIGMGLTVVISRCVGASDYEQAKFYTKRITAIVYVAQFVSCVVVILLLEPILNLYALSNEARTLTAQIIWWHGAMTIVFWPLAYTLPVVFRAAGDAKYPMIVSIVSMFVCRVALAYIFSLMLGLGMMGTWFAMFVDWIVKAAIFVYRYLNGKWTEFRAI</sequence>
<feature type="transmembrane region" description="Helical" evidence="10">
    <location>
        <begin position="191"/>
        <end position="212"/>
    </location>
</feature>
<keyword evidence="8 10" id="KW-0472">Membrane</keyword>
<reference evidence="11" key="1">
    <citation type="submission" date="2016-07" db="EMBL/GenBank/DDBJ databases">
        <title>Comparative genomics of the Campylobacter concisus group.</title>
        <authorList>
            <person name="Miller W.G."/>
            <person name="Yee E."/>
            <person name="Chapman M.H."/>
            <person name="Huynh S."/>
            <person name="Bono J.L."/>
            <person name="On S.L.W."/>
            <person name="StLeger J."/>
            <person name="Foster G."/>
            <person name="Parker C.T."/>
        </authorList>
    </citation>
    <scope>NUCLEOTIDE SEQUENCE</scope>
    <source>
        <strain evidence="11">525.92</strain>
    </source>
</reference>
<dbReference type="InterPro" id="IPR002528">
    <property type="entry name" value="MATE_fam"/>
</dbReference>
<evidence type="ECO:0000256" key="3">
    <source>
        <dbReference type="ARBA" id="ARBA00022449"/>
    </source>
</evidence>
<evidence type="ECO:0000256" key="2">
    <source>
        <dbReference type="ARBA" id="ARBA00022448"/>
    </source>
</evidence>
<feature type="transmembrane region" description="Helical" evidence="10">
    <location>
        <begin position="417"/>
        <end position="436"/>
    </location>
</feature>
<keyword evidence="7" id="KW-0406">Ion transport</keyword>
<dbReference type="GO" id="GO:0005886">
    <property type="term" value="C:plasma membrane"/>
    <property type="evidence" value="ECO:0007669"/>
    <property type="project" value="UniProtKB-SubCell"/>
</dbReference>
<dbReference type="STRING" id="360105.CCV52592_0875"/>
<keyword evidence="3" id="KW-0050">Antiport</keyword>
<evidence type="ECO:0000313" key="12">
    <source>
        <dbReference type="Proteomes" id="UP000006380"/>
    </source>
</evidence>
<feature type="transmembrane region" description="Helical" evidence="10">
    <location>
        <begin position="388"/>
        <end position="411"/>
    </location>
</feature>
<dbReference type="PANTHER" id="PTHR43298:SF2">
    <property type="entry name" value="FMN_FAD EXPORTER YEEO-RELATED"/>
    <property type="match status" value="1"/>
</dbReference>
<dbReference type="GO" id="GO:0006811">
    <property type="term" value="P:monoatomic ion transport"/>
    <property type="evidence" value="ECO:0007669"/>
    <property type="project" value="UniProtKB-KW"/>
</dbReference>
<dbReference type="GO" id="GO:0042910">
    <property type="term" value="F:xenobiotic transmembrane transporter activity"/>
    <property type="evidence" value="ECO:0007669"/>
    <property type="project" value="InterPro"/>
</dbReference>
<evidence type="ECO:0000256" key="9">
    <source>
        <dbReference type="ARBA" id="ARBA00031636"/>
    </source>
</evidence>
<evidence type="ECO:0000256" key="7">
    <source>
        <dbReference type="ARBA" id="ARBA00023065"/>
    </source>
</evidence>
<evidence type="ECO:0000256" key="4">
    <source>
        <dbReference type="ARBA" id="ARBA00022475"/>
    </source>
</evidence>
<evidence type="ECO:0000256" key="8">
    <source>
        <dbReference type="ARBA" id="ARBA00023136"/>
    </source>
</evidence>
<dbReference type="GO" id="GO:0015297">
    <property type="term" value="F:antiporter activity"/>
    <property type="evidence" value="ECO:0007669"/>
    <property type="project" value="UniProtKB-KW"/>
</dbReference>
<dbReference type="KEGG" id="ccv:CCV52592_0875"/>
<keyword evidence="6 10" id="KW-1133">Transmembrane helix</keyword>
<dbReference type="CDD" id="cd13137">
    <property type="entry name" value="MATE_NorM_like"/>
    <property type="match status" value="1"/>
</dbReference>
<dbReference type="Pfam" id="PF01554">
    <property type="entry name" value="MatE"/>
    <property type="match status" value="2"/>
</dbReference>
<feature type="transmembrane region" description="Helical" evidence="10">
    <location>
        <begin position="130"/>
        <end position="153"/>
    </location>
</feature>
<feature type="transmembrane region" description="Helical" evidence="10">
    <location>
        <begin position="251"/>
        <end position="271"/>
    </location>
</feature>
<dbReference type="InterPro" id="IPR048279">
    <property type="entry name" value="MdtK-like"/>
</dbReference>
<dbReference type="PANTHER" id="PTHR43298">
    <property type="entry name" value="MULTIDRUG RESISTANCE PROTEIN NORM-RELATED"/>
    <property type="match status" value="1"/>
</dbReference>
<feature type="transmembrane region" description="Helical" evidence="10">
    <location>
        <begin position="318"/>
        <end position="335"/>
    </location>
</feature>
<feature type="transmembrane region" description="Helical" evidence="10">
    <location>
        <begin position="12"/>
        <end position="38"/>
    </location>
</feature>
<keyword evidence="2" id="KW-0813">Transport</keyword>
<dbReference type="NCBIfam" id="TIGR00797">
    <property type="entry name" value="matE"/>
    <property type="match status" value="1"/>
</dbReference>
<dbReference type="InterPro" id="IPR050222">
    <property type="entry name" value="MATE_MdtK"/>
</dbReference>
<feature type="transmembrane region" description="Helical" evidence="10">
    <location>
        <begin position="355"/>
        <end position="376"/>
    </location>
</feature>
<dbReference type="Proteomes" id="UP000006380">
    <property type="component" value="Chromosome"/>
</dbReference>
<protein>
    <recommendedName>
        <fullName evidence="9">Multidrug-efflux transporter</fullName>
    </recommendedName>
</protein>
<feature type="transmembrane region" description="Helical" evidence="10">
    <location>
        <begin position="50"/>
        <end position="72"/>
    </location>
</feature>
<dbReference type="AlphaFoldDB" id="A7GWF5"/>
<proteinExistence type="predicted"/>
<dbReference type="PIRSF" id="PIRSF006603">
    <property type="entry name" value="DinF"/>
    <property type="match status" value="1"/>
</dbReference>
<dbReference type="EMBL" id="CP000767">
    <property type="protein sequence ID" value="EAU01137.1"/>
    <property type="molecule type" value="Genomic_DNA"/>
</dbReference>
<evidence type="ECO:0000313" key="11">
    <source>
        <dbReference type="EMBL" id="EAU01137.1"/>
    </source>
</evidence>
<keyword evidence="5 10" id="KW-0812">Transmembrane</keyword>
<dbReference type="OrthoDB" id="9805232at2"/>
<accession>A7GWF5</accession>
<dbReference type="HOGENOM" id="CLU_012893_5_3_7"/>
<organism evidence="11 12">
    <name type="scientific">Campylobacter curvus (strain 525.92)</name>
    <dbReference type="NCBI Taxonomy" id="360105"/>
    <lineage>
        <taxon>Bacteria</taxon>
        <taxon>Pseudomonadati</taxon>
        <taxon>Campylobacterota</taxon>
        <taxon>Epsilonproteobacteria</taxon>
        <taxon>Campylobacterales</taxon>
        <taxon>Campylobacteraceae</taxon>
        <taxon>Campylobacter</taxon>
    </lineage>
</organism>
<evidence type="ECO:0000256" key="5">
    <source>
        <dbReference type="ARBA" id="ARBA00022692"/>
    </source>
</evidence>
<evidence type="ECO:0000256" key="10">
    <source>
        <dbReference type="SAM" id="Phobius"/>
    </source>
</evidence>
<keyword evidence="4" id="KW-1003">Cell membrane</keyword>
<name>A7GWF5_CAMC5</name>
<keyword evidence="12" id="KW-1185">Reference proteome</keyword>
<evidence type="ECO:0000256" key="6">
    <source>
        <dbReference type="ARBA" id="ARBA00022989"/>
    </source>
</evidence>
<feature type="transmembrane region" description="Helical" evidence="10">
    <location>
        <begin position="277"/>
        <end position="297"/>
    </location>
</feature>
<feature type="transmembrane region" description="Helical" evidence="10">
    <location>
        <begin position="165"/>
        <end position="185"/>
    </location>
</feature>
<evidence type="ECO:0000256" key="1">
    <source>
        <dbReference type="ARBA" id="ARBA00004651"/>
    </source>
</evidence>
<comment type="subcellular location">
    <subcellularLocation>
        <location evidence="1">Cell membrane</location>
        <topology evidence="1">Multi-pass membrane protein</topology>
    </subcellularLocation>
</comment>
<gene>
    <name evidence="11" type="ORF">CCV52592_0875</name>
</gene>